<comment type="caution">
    <text evidence="2">The sequence shown here is derived from an EMBL/GenBank/DDBJ whole genome shotgun (WGS) entry which is preliminary data.</text>
</comment>
<name>A0AAV5JFR3_9ROSI</name>
<keyword evidence="3" id="KW-1185">Reference proteome</keyword>
<proteinExistence type="predicted"/>
<reference evidence="2 3" key="1">
    <citation type="journal article" date="2021" name="Commun. Biol.">
        <title>The genome of Shorea leprosula (Dipterocarpaceae) highlights the ecological relevance of drought in aseasonal tropical rainforests.</title>
        <authorList>
            <person name="Ng K.K.S."/>
            <person name="Kobayashi M.J."/>
            <person name="Fawcett J.A."/>
            <person name="Hatakeyama M."/>
            <person name="Paape T."/>
            <person name="Ng C.H."/>
            <person name="Ang C.C."/>
            <person name="Tnah L.H."/>
            <person name="Lee C.T."/>
            <person name="Nishiyama T."/>
            <person name="Sese J."/>
            <person name="O'Brien M.J."/>
            <person name="Copetti D."/>
            <person name="Mohd Noor M.I."/>
            <person name="Ong R.C."/>
            <person name="Putra M."/>
            <person name="Sireger I.Z."/>
            <person name="Indrioko S."/>
            <person name="Kosugi Y."/>
            <person name="Izuno A."/>
            <person name="Isagi Y."/>
            <person name="Lee S.L."/>
            <person name="Shimizu K.K."/>
        </authorList>
    </citation>
    <scope>NUCLEOTIDE SEQUENCE [LARGE SCALE GENOMIC DNA]</scope>
    <source>
        <strain evidence="2">214</strain>
    </source>
</reference>
<gene>
    <name evidence="2" type="ORF">SLEP1_g24450</name>
</gene>
<feature type="compositionally biased region" description="Pro residues" evidence="1">
    <location>
        <begin position="244"/>
        <end position="263"/>
    </location>
</feature>
<evidence type="ECO:0000313" key="3">
    <source>
        <dbReference type="Proteomes" id="UP001054252"/>
    </source>
</evidence>
<evidence type="ECO:0000256" key="1">
    <source>
        <dbReference type="SAM" id="MobiDB-lite"/>
    </source>
</evidence>
<feature type="region of interest" description="Disordered" evidence="1">
    <location>
        <begin position="196"/>
        <end position="263"/>
    </location>
</feature>
<protein>
    <submittedName>
        <fullName evidence="2">Uncharacterized protein</fullName>
    </submittedName>
</protein>
<dbReference type="EMBL" id="BPVZ01000038">
    <property type="protein sequence ID" value="GKV13448.1"/>
    <property type="molecule type" value="Genomic_DNA"/>
</dbReference>
<sequence length="263" mass="29857">MAFQSSLFEVKNMTGARWFINFTFPEVDKHNAQDEALSANWVNGLAQEFMDSMKERSLLQRIFESEREAQAQEIKLMKEAFVELKDNVQTSVHNGMKEHISNFINSSSFDNIVNLYRLPTAIIAFTDCRKKVKAEYPEVDITKITFGEQEEGVEEDGESMSADFRPQIKLRWENDANGRAVFPPQFDFEFVAVEEEGAEVEEDEVKAGVEGTEVDESQPVPEVEIHPVPSDDEQPPLPDEQQPTQPPPPAEQEPVEPPLPAEK</sequence>
<accession>A0AAV5JFR3</accession>
<evidence type="ECO:0000313" key="2">
    <source>
        <dbReference type="EMBL" id="GKV13448.1"/>
    </source>
</evidence>
<organism evidence="2 3">
    <name type="scientific">Rubroshorea leprosula</name>
    <dbReference type="NCBI Taxonomy" id="152421"/>
    <lineage>
        <taxon>Eukaryota</taxon>
        <taxon>Viridiplantae</taxon>
        <taxon>Streptophyta</taxon>
        <taxon>Embryophyta</taxon>
        <taxon>Tracheophyta</taxon>
        <taxon>Spermatophyta</taxon>
        <taxon>Magnoliopsida</taxon>
        <taxon>eudicotyledons</taxon>
        <taxon>Gunneridae</taxon>
        <taxon>Pentapetalae</taxon>
        <taxon>rosids</taxon>
        <taxon>malvids</taxon>
        <taxon>Malvales</taxon>
        <taxon>Dipterocarpaceae</taxon>
        <taxon>Rubroshorea</taxon>
    </lineage>
</organism>
<dbReference type="AlphaFoldDB" id="A0AAV5JFR3"/>
<dbReference type="Proteomes" id="UP001054252">
    <property type="component" value="Unassembled WGS sequence"/>
</dbReference>